<accession>E9GE93</accession>
<name>E9GE93_DAPPU</name>
<evidence type="ECO:0000256" key="1">
    <source>
        <dbReference type="SAM" id="Phobius"/>
    </source>
</evidence>
<proteinExistence type="predicted"/>
<dbReference type="HOGENOM" id="CLU_1580094_0_0_1"/>
<gene>
    <name evidence="2" type="ORF">DAPPUDRAFT_241440</name>
</gene>
<keyword evidence="1" id="KW-0472">Membrane</keyword>
<sequence length="169" mass="18696">MYRKLLATASILIGLLSISAQIASYAVTRQVVDYVSSGLWGGALMIAAATLIILDRPGKDLWILILTCLSIASGLIMLVIYSWNLNRFFKVYTTWEICEFYAPGLLIDPDSCKALVTLHGLMIALGSFAIIVNSAILYSTCRRPINRSKPTYFYKSDPLAPPRTRSTLI</sequence>
<feature type="transmembrane region" description="Helical" evidence="1">
    <location>
        <begin position="118"/>
        <end position="139"/>
    </location>
</feature>
<reference evidence="2 3" key="1">
    <citation type="journal article" date="2011" name="Science">
        <title>The ecoresponsive genome of Daphnia pulex.</title>
        <authorList>
            <person name="Colbourne J.K."/>
            <person name="Pfrender M.E."/>
            <person name="Gilbert D."/>
            <person name="Thomas W.K."/>
            <person name="Tucker A."/>
            <person name="Oakley T.H."/>
            <person name="Tokishita S."/>
            <person name="Aerts A."/>
            <person name="Arnold G.J."/>
            <person name="Basu M.K."/>
            <person name="Bauer D.J."/>
            <person name="Caceres C.E."/>
            <person name="Carmel L."/>
            <person name="Casola C."/>
            <person name="Choi J.H."/>
            <person name="Detter J.C."/>
            <person name="Dong Q."/>
            <person name="Dusheyko S."/>
            <person name="Eads B.D."/>
            <person name="Frohlich T."/>
            <person name="Geiler-Samerotte K.A."/>
            <person name="Gerlach D."/>
            <person name="Hatcher P."/>
            <person name="Jogdeo S."/>
            <person name="Krijgsveld J."/>
            <person name="Kriventseva E.V."/>
            <person name="Kultz D."/>
            <person name="Laforsch C."/>
            <person name="Lindquist E."/>
            <person name="Lopez J."/>
            <person name="Manak J.R."/>
            <person name="Muller J."/>
            <person name="Pangilinan J."/>
            <person name="Patwardhan R.P."/>
            <person name="Pitluck S."/>
            <person name="Pritham E.J."/>
            <person name="Rechtsteiner A."/>
            <person name="Rho M."/>
            <person name="Rogozin I.B."/>
            <person name="Sakarya O."/>
            <person name="Salamov A."/>
            <person name="Schaack S."/>
            <person name="Shapiro H."/>
            <person name="Shiga Y."/>
            <person name="Skalitzky C."/>
            <person name="Smith Z."/>
            <person name="Souvorov A."/>
            <person name="Sung W."/>
            <person name="Tang Z."/>
            <person name="Tsuchiya D."/>
            <person name="Tu H."/>
            <person name="Vos H."/>
            <person name="Wang M."/>
            <person name="Wolf Y.I."/>
            <person name="Yamagata H."/>
            <person name="Yamada T."/>
            <person name="Ye Y."/>
            <person name="Shaw J.R."/>
            <person name="Andrews J."/>
            <person name="Crease T.J."/>
            <person name="Tang H."/>
            <person name="Lucas S.M."/>
            <person name="Robertson H.M."/>
            <person name="Bork P."/>
            <person name="Koonin E.V."/>
            <person name="Zdobnov E.M."/>
            <person name="Grigoriev I.V."/>
            <person name="Lynch M."/>
            <person name="Boore J.L."/>
        </authorList>
    </citation>
    <scope>NUCLEOTIDE SEQUENCE [LARGE SCALE GENOMIC DNA]</scope>
</reference>
<dbReference type="EMBL" id="GL732540">
    <property type="protein sequence ID" value="EFX82225.1"/>
    <property type="molecule type" value="Genomic_DNA"/>
</dbReference>
<feature type="transmembrane region" description="Helical" evidence="1">
    <location>
        <begin position="34"/>
        <end position="54"/>
    </location>
</feature>
<dbReference type="Proteomes" id="UP000000305">
    <property type="component" value="Unassembled WGS sequence"/>
</dbReference>
<dbReference type="AlphaFoldDB" id="E9GE93"/>
<evidence type="ECO:0000313" key="3">
    <source>
        <dbReference type="Proteomes" id="UP000000305"/>
    </source>
</evidence>
<dbReference type="KEGG" id="dpx:DAPPUDRAFT_241440"/>
<keyword evidence="1" id="KW-0812">Transmembrane</keyword>
<keyword evidence="1" id="KW-1133">Transmembrane helix</keyword>
<evidence type="ECO:0000313" key="2">
    <source>
        <dbReference type="EMBL" id="EFX82225.1"/>
    </source>
</evidence>
<keyword evidence="3" id="KW-1185">Reference proteome</keyword>
<protein>
    <submittedName>
        <fullName evidence="2">Uncharacterized protein</fullName>
    </submittedName>
</protein>
<dbReference type="OrthoDB" id="6346381at2759"/>
<organism evidence="2 3">
    <name type="scientific">Daphnia pulex</name>
    <name type="common">Water flea</name>
    <dbReference type="NCBI Taxonomy" id="6669"/>
    <lineage>
        <taxon>Eukaryota</taxon>
        <taxon>Metazoa</taxon>
        <taxon>Ecdysozoa</taxon>
        <taxon>Arthropoda</taxon>
        <taxon>Crustacea</taxon>
        <taxon>Branchiopoda</taxon>
        <taxon>Diplostraca</taxon>
        <taxon>Cladocera</taxon>
        <taxon>Anomopoda</taxon>
        <taxon>Daphniidae</taxon>
        <taxon>Daphnia</taxon>
    </lineage>
</organism>
<feature type="transmembrane region" description="Helical" evidence="1">
    <location>
        <begin position="61"/>
        <end position="83"/>
    </location>
</feature>
<dbReference type="InParanoid" id="E9GE93"/>